<accession>A0A9P7F671</accession>
<dbReference type="RefSeq" id="XP_041292896.1">
    <property type="nucleotide sequence ID" value="XM_041433679.1"/>
</dbReference>
<dbReference type="OrthoDB" id="3012298at2759"/>
<dbReference type="SUPFAM" id="SSF51445">
    <property type="entry name" value="(Trans)glycosidases"/>
    <property type="match status" value="1"/>
</dbReference>
<evidence type="ECO:0000313" key="1">
    <source>
        <dbReference type="EMBL" id="KAG2108451.1"/>
    </source>
</evidence>
<dbReference type="AlphaFoldDB" id="A0A9P7F671"/>
<dbReference type="GeneID" id="64695938"/>
<dbReference type="GO" id="GO:0004553">
    <property type="term" value="F:hydrolase activity, hydrolyzing O-glycosyl compounds"/>
    <property type="evidence" value="ECO:0007669"/>
    <property type="project" value="InterPro"/>
</dbReference>
<dbReference type="InterPro" id="IPR001579">
    <property type="entry name" value="Glyco_hydro_18_chit_AS"/>
</dbReference>
<evidence type="ECO:0000313" key="2">
    <source>
        <dbReference type="Proteomes" id="UP000823399"/>
    </source>
</evidence>
<name>A0A9P7F671_9AGAM</name>
<dbReference type="CDD" id="cd00598">
    <property type="entry name" value="GH18_chitinase-like"/>
    <property type="match status" value="1"/>
</dbReference>
<dbReference type="GO" id="GO:0005975">
    <property type="term" value="P:carbohydrate metabolic process"/>
    <property type="evidence" value="ECO:0007669"/>
    <property type="project" value="InterPro"/>
</dbReference>
<sequence>MLSSLGSVLAAIGGVLSMPFMNMSISTRAMPAAPHFVIYSDKWVSGEIGPPDVSMISGCNVFALSFWLVSGPTDQAEEWTLLDDTTRASIKASYENAGISLIVSAFGSTDVPTTDGYDPTILANSLADYVLEYDLDGVDVDYEDIYAMDAENGSAENWLTTFTTALRARLPQGQYILTHAHSTRFLTCISCCSMVFHTIRQRCLFDGPSECWIVDRLSKLEDRFYNQGTSEYTTCYGLLTASSPMQPNTALFQIAAAGIPLDKLVIGKPATDVDASNGYMDPSSLAQCVGDAARQG</sequence>
<dbReference type="PROSITE" id="PS01095">
    <property type="entry name" value="GH18_1"/>
    <property type="match status" value="1"/>
</dbReference>
<reference evidence="1" key="1">
    <citation type="journal article" date="2020" name="New Phytol.">
        <title>Comparative genomics reveals dynamic genome evolution in host specialist ectomycorrhizal fungi.</title>
        <authorList>
            <person name="Lofgren L.A."/>
            <person name="Nguyen N.H."/>
            <person name="Vilgalys R."/>
            <person name="Ruytinx J."/>
            <person name="Liao H.L."/>
            <person name="Branco S."/>
            <person name="Kuo A."/>
            <person name="LaButti K."/>
            <person name="Lipzen A."/>
            <person name="Andreopoulos W."/>
            <person name="Pangilinan J."/>
            <person name="Riley R."/>
            <person name="Hundley H."/>
            <person name="Na H."/>
            <person name="Barry K."/>
            <person name="Grigoriev I.V."/>
            <person name="Stajich J.E."/>
            <person name="Kennedy P.G."/>
        </authorList>
    </citation>
    <scope>NUCLEOTIDE SEQUENCE</scope>
    <source>
        <strain evidence="1">FC423</strain>
    </source>
</reference>
<dbReference type="Proteomes" id="UP000823399">
    <property type="component" value="Unassembled WGS sequence"/>
</dbReference>
<dbReference type="Gene3D" id="3.20.20.80">
    <property type="entry name" value="Glycosidases"/>
    <property type="match status" value="1"/>
</dbReference>
<keyword evidence="2" id="KW-1185">Reference proteome</keyword>
<gene>
    <name evidence="1" type="ORF">F5147DRAFT_652817</name>
</gene>
<dbReference type="InterPro" id="IPR017853">
    <property type="entry name" value="GH"/>
</dbReference>
<keyword evidence="1" id="KW-0378">Hydrolase</keyword>
<protein>
    <submittedName>
        <fullName evidence="1">Glycoside hydrolase family 18 protein</fullName>
    </submittedName>
</protein>
<comment type="caution">
    <text evidence="1">The sequence shown here is derived from an EMBL/GenBank/DDBJ whole genome shotgun (WGS) entry which is preliminary data.</text>
</comment>
<dbReference type="EMBL" id="JABBWM010000027">
    <property type="protein sequence ID" value="KAG2108451.1"/>
    <property type="molecule type" value="Genomic_DNA"/>
</dbReference>
<proteinExistence type="predicted"/>
<organism evidence="1 2">
    <name type="scientific">Suillus discolor</name>
    <dbReference type="NCBI Taxonomy" id="1912936"/>
    <lineage>
        <taxon>Eukaryota</taxon>
        <taxon>Fungi</taxon>
        <taxon>Dikarya</taxon>
        <taxon>Basidiomycota</taxon>
        <taxon>Agaricomycotina</taxon>
        <taxon>Agaricomycetes</taxon>
        <taxon>Agaricomycetidae</taxon>
        <taxon>Boletales</taxon>
        <taxon>Suillineae</taxon>
        <taxon>Suillaceae</taxon>
        <taxon>Suillus</taxon>
    </lineage>
</organism>